<evidence type="ECO:0000256" key="1">
    <source>
        <dbReference type="SAM" id="SignalP"/>
    </source>
</evidence>
<protein>
    <recommendedName>
        <fullName evidence="4">RxLR effector protein</fullName>
    </recommendedName>
</protein>
<comment type="caution">
    <text evidence="2">The sequence shown here is derived from an EMBL/GenBank/DDBJ whole genome shotgun (WGS) entry which is preliminary data.</text>
</comment>
<evidence type="ECO:0008006" key="4">
    <source>
        <dbReference type="Google" id="ProtNLM"/>
    </source>
</evidence>
<dbReference type="EMBL" id="QXFW01001460">
    <property type="protein sequence ID" value="KAE8990437.1"/>
    <property type="molecule type" value="Genomic_DNA"/>
</dbReference>
<accession>A0A6A3J9L2</accession>
<gene>
    <name evidence="2" type="ORF">PF011_g18362</name>
</gene>
<dbReference type="Proteomes" id="UP000460718">
    <property type="component" value="Unassembled WGS sequence"/>
</dbReference>
<name>A0A6A3J9L2_9STRA</name>
<evidence type="ECO:0000313" key="3">
    <source>
        <dbReference type="Proteomes" id="UP000460718"/>
    </source>
</evidence>
<reference evidence="2 3" key="1">
    <citation type="submission" date="2018-09" db="EMBL/GenBank/DDBJ databases">
        <title>Genomic investigation of the strawberry pathogen Phytophthora fragariae indicates pathogenicity is determined by transcriptional variation in three key races.</title>
        <authorList>
            <person name="Adams T.M."/>
            <person name="Armitage A.D."/>
            <person name="Sobczyk M.K."/>
            <person name="Bates H.J."/>
            <person name="Dunwell J.M."/>
            <person name="Nellist C.F."/>
            <person name="Harrison R.J."/>
        </authorList>
    </citation>
    <scope>NUCLEOTIDE SEQUENCE [LARGE SCALE GENOMIC DNA]</scope>
    <source>
        <strain evidence="2 3">SCRP245</strain>
    </source>
</reference>
<dbReference type="AlphaFoldDB" id="A0A6A3J9L2"/>
<feature type="chain" id="PRO_5025566124" description="RxLR effector protein" evidence="1">
    <location>
        <begin position="21"/>
        <end position="676"/>
    </location>
</feature>
<sequence length="676" mass="76529">MSLRRLVGLALLAFAAPIDAETSVACPTLSVSNFSTWTGVHTANETGISTTRTLRTSAGVDGDGEERAGLSVPFVEKAKTLFSSSEVTPERLPKWLAEGKPADTVFARMRLNKAGSWLLYRPQFTDWLKYVDDLSVKNPAKGTSAFSTLTSHYGDAALYKMIEEAGDVLETKDLATKLQKELMQYWVTTAKSPDDVFRAMNRVKIENNILGYRDFTAWAKYADDFNAKYPEQSALMAPALRKYYSDGVLFKMTDEMISGGEFKSVATKIQDELSQLWLSSKKTPDDALVELGLGRTVDTLMESPLFNIWLKYTNAYSTRYPQDKSTVIEALTRTFDDIDVARMLQEAKTTDATRSIAKQLESAQLEMWWSSGKSVDDVLNLLDLRMNFQFTSDPLLNTWVSYIDRVLKENPGQATTLLTTLKPRFSDKALGQFLRAAMKFPSMEKAAITIQTEKIQGYLANNQPPVQVFKLLDQDNVGYNLLSDPLFTKWMKYAKNFKHKNPKRQKLWFTPIRMYYDPQRVTKSAMNDPSTGKIAKLVQREQSKYWLHEQKSPRIVFHFLNLNKIGEKNSCQLGFQTMDQVSERLQPSVSQGKTTMLDGLMGNYIERDLLRIFDAAKKDPSTEKLAMNLQSALINKWIVKKEKPADLKRMLDGVPTSDEMVARYLEKLKALSGNTS</sequence>
<evidence type="ECO:0000313" key="2">
    <source>
        <dbReference type="EMBL" id="KAE8990437.1"/>
    </source>
</evidence>
<feature type="signal peptide" evidence="1">
    <location>
        <begin position="1"/>
        <end position="20"/>
    </location>
</feature>
<keyword evidence="1" id="KW-0732">Signal</keyword>
<proteinExistence type="predicted"/>
<organism evidence="2 3">
    <name type="scientific">Phytophthora fragariae</name>
    <dbReference type="NCBI Taxonomy" id="53985"/>
    <lineage>
        <taxon>Eukaryota</taxon>
        <taxon>Sar</taxon>
        <taxon>Stramenopiles</taxon>
        <taxon>Oomycota</taxon>
        <taxon>Peronosporomycetes</taxon>
        <taxon>Peronosporales</taxon>
        <taxon>Peronosporaceae</taxon>
        <taxon>Phytophthora</taxon>
    </lineage>
</organism>